<evidence type="ECO:0000313" key="5">
    <source>
        <dbReference type="EMBL" id="KKK62911.1"/>
    </source>
</evidence>
<keyword evidence="2" id="KW-0808">Transferase</keyword>
<dbReference type="GO" id="GO:0043565">
    <property type="term" value="F:sequence-specific DNA binding"/>
    <property type="evidence" value="ECO:0007669"/>
    <property type="project" value="TreeGrafter"/>
</dbReference>
<dbReference type="Gene3D" id="3.40.50.150">
    <property type="entry name" value="Vaccinia Virus protein VP39"/>
    <property type="match status" value="1"/>
</dbReference>
<sequence>MQKPRSHSEIYNDLWDDIVNVFRVLRDPDKAEQLRQQSCLTPFSRTEMLESDEPATDDIERARRIVYRSFSGFGSASANSLHKTGFRSNSRTSGNSPSMDWRNWPDHIASFTERLRGVCIECRPALDLIRQHNAPDTLYYLDPPYPHGVRGMRRRNAAYRFEMSDQDHIDLADLLLTSQSMVIISGYRCELYDIFYRNWQRVDWPSYADGAVKRVESLWINRSAQHGQHPLDLADTDY</sequence>
<evidence type="ECO:0000256" key="3">
    <source>
        <dbReference type="ARBA" id="ARBA00022691"/>
    </source>
</evidence>
<reference evidence="5" key="1">
    <citation type="journal article" date="2015" name="Nature">
        <title>Complex archaea that bridge the gap between prokaryotes and eukaryotes.</title>
        <authorList>
            <person name="Spang A."/>
            <person name="Saw J.H."/>
            <person name="Jorgensen S.L."/>
            <person name="Zaremba-Niedzwiedzka K."/>
            <person name="Martijn J."/>
            <person name="Lind A.E."/>
            <person name="van Eijk R."/>
            <person name="Schleper C."/>
            <person name="Guy L."/>
            <person name="Ettema T.J."/>
        </authorList>
    </citation>
    <scope>NUCLEOTIDE SEQUENCE</scope>
</reference>
<evidence type="ECO:0000256" key="1">
    <source>
        <dbReference type="ARBA" id="ARBA00022603"/>
    </source>
</evidence>
<dbReference type="PANTHER" id="PTHR30481:SF4">
    <property type="entry name" value="SITE-SPECIFIC DNA-METHYLTRANSFERASE (ADENINE-SPECIFIC)"/>
    <property type="match status" value="1"/>
</dbReference>
<dbReference type="GO" id="GO:0009307">
    <property type="term" value="P:DNA restriction-modification system"/>
    <property type="evidence" value="ECO:0007669"/>
    <property type="project" value="InterPro"/>
</dbReference>
<dbReference type="InterPro" id="IPR029063">
    <property type="entry name" value="SAM-dependent_MTases_sf"/>
</dbReference>
<name>A0A0F8ZSL6_9ZZZZ</name>
<dbReference type="AlphaFoldDB" id="A0A0F8ZSL6"/>
<keyword evidence="3" id="KW-0949">S-adenosyl-L-methionine</keyword>
<evidence type="ECO:0008006" key="6">
    <source>
        <dbReference type="Google" id="ProtNLM"/>
    </source>
</evidence>
<dbReference type="InterPro" id="IPR012327">
    <property type="entry name" value="MeTrfase_D12"/>
</dbReference>
<feature type="region of interest" description="Disordered" evidence="4">
    <location>
        <begin position="76"/>
        <end position="99"/>
    </location>
</feature>
<protein>
    <recommendedName>
        <fullName evidence="6">DNA adenine methylase</fullName>
    </recommendedName>
</protein>
<dbReference type="GO" id="GO:0032259">
    <property type="term" value="P:methylation"/>
    <property type="evidence" value="ECO:0007669"/>
    <property type="project" value="UniProtKB-KW"/>
</dbReference>
<evidence type="ECO:0000256" key="4">
    <source>
        <dbReference type="SAM" id="MobiDB-lite"/>
    </source>
</evidence>
<comment type="caution">
    <text evidence="5">The sequence shown here is derived from an EMBL/GenBank/DDBJ whole genome shotgun (WGS) entry which is preliminary data.</text>
</comment>
<dbReference type="GO" id="GO:1904047">
    <property type="term" value="F:S-adenosyl-L-methionine binding"/>
    <property type="evidence" value="ECO:0007669"/>
    <property type="project" value="TreeGrafter"/>
</dbReference>
<evidence type="ECO:0000256" key="2">
    <source>
        <dbReference type="ARBA" id="ARBA00022679"/>
    </source>
</evidence>
<dbReference type="SUPFAM" id="SSF53335">
    <property type="entry name" value="S-adenosyl-L-methionine-dependent methyltransferases"/>
    <property type="match status" value="1"/>
</dbReference>
<gene>
    <name evidence="5" type="ORF">LCGC14_2999610</name>
</gene>
<keyword evidence="1" id="KW-0489">Methyltransferase</keyword>
<dbReference type="EMBL" id="LAZR01061765">
    <property type="protein sequence ID" value="KKK62911.1"/>
    <property type="molecule type" value="Genomic_DNA"/>
</dbReference>
<dbReference type="Pfam" id="PF02086">
    <property type="entry name" value="MethyltransfD12"/>
    <property type="match status" value="1"/>
</dbReference>
<accession>A0A0F8ZSL6</accession>
<feature type="compositionally biased region" description="Polar residues" evidence="4">
    <location>
        <begin position="79"/>
        <end position="98"/>
    </location>
</feature>
<dbReference type="PANTHER" id="PTHR30481">
    <property type="entry name" value="DNA ADENINE METHYLASE"/>
    <property type="match status" value="1"/>
</dbReference>
<proteinExistence type="predicted"/>
<organism evidence="5">
    <name type="scientific">marine sediment metagenome</name>
    <dbReference type="NCBI Taxonomy" id="412755"/>
    <lineage>
        <taxon>unclassified sequences</taxon>
        <taxon>metagenomes</taxon>
        <taxon>ecological metagenomes</taxon>
    </lineage>
</organism>
<dbReference type="GO" id="GO:0009007">
    <property type="term" value="F:site-specific DNA-methyltransferase (adenine-specific) activity"/>
    <property type="evidence" value="ECO:0007669"/>
    <property type="project" value="UniProtKB-EC"/>
</dbReference>
<dbReference type="GO" id="GO:0006298">
    <property type="term" value="P:mismatch repair"/>
    <property type="evidence" value="ECO:0007669"/>
    <property type="project" value="TreeGrafter"/>
</dbReference>